<evidence type="ECO:0000313" key="3">
    <source>
        <dbReference type="Proteomes" id="UP000041314"/>
    </source>
</evidence>
<reference evidence="3 4" key="1">
    <citation type="submission" date="2015-03" db="EMBL/GenBank/DDBJ databases">
        <authorList>
            <consortium name="Pathogen Informatics"/>
        </authorList>
    </citation>
    <scope>NUCLEOTIDE SEQUENCE [LARGE SCALE GENOMIC DNA]</scope>
    <source>
        <strain evidence="2 3">A1104</strain>
        <strain evidence="1 4">D4891</strain>
    </source>
</reference>
<dbReference type="Proteomes" id="UP000042394">
    <property type="component" value="Unassembled WGS sequence"/>
</dbReference>
<evidence type="ECO:0000313" key="2">
    <source>
        <dbReference type="EMBL" id="CNU83447.1"/>
    </source>
</evidence>
<gene>
    <name evidence="2" type="ORF">ERS008198_03673</name>
    <name evidence="1" type="ORF">ERS008207_01298</name>
</gene>
<sequence length="86" mass="9563">MFLQHTQVELHHVPADDDVGIMLGKPGVEFFQQLRAAGDIHKLEVQLAVIAVRRAQHINGTLAAAFQTNAIQFAVSRGFDIQRDPF</sequence>
<dbReference type="Proteomes" id="UP000041314">
    <property type="component" value="Unassembled WGS sequence"/>
</dbReference>
<accession>A0A655C0G4</accession>
<evidence type="ECO:0000313" key="1">
    <source>
        <dbReference type="EMBL" id="CNT90037.1"/>
    </source>
</evidence>
<organism evidence="1 4">
    <name type="scientific">Salmonella enterica subsp. enterica serovar Bovismorbificans</name>
    <dbReference type="NCBI Taxonomy" id="58097"/>
    <lineage>
        <taxon>Bacteria</taxon>
        <taxon>Pseudomonadati</taxon>
        <taxon>Pseudomonadota</taxon>
        <taxon>Gammaproteobacteria</taxon>
        <taxon>Enterobacterales</taxon>
        <taxon>Enterobacteriaceae</taxon>
        <taxon>Salmonella</taxon>
    </lineage>
</organism>
<dbReference type="AlphaFoldDB" id="A0A655C0G4"/>
<dbReference type="EMBL" id="CQPD01000010">
    <property type="protein sequence ID" value="CNT90037.1"/>
    <property type="molecule type" value="Genomic_DNA"/>
</dbReference>
<proteinExistence type="predicted"/>
<protein>
    <submittedName>
        <fullName evidence="1">Uncharacterized protein</fullName>
    </submittedName>
</protein>
<evidence type="ECO:0000313" key="4">
    <source>
        <dbReference type="Proteomes" id="UP000042394"/>
    </source>
</evidence>
<dbReference type="EMBL" id="CQPA01000038">
    <property type="protein sequence ID" value="CNU83447.1"/>
    <property type="molecule type" value="Genomic_DNA"/>
</dbReference>
<name>A0A655C0G4_SALET</name>